<sequence length="60" mass="6455">MGLLRTGEGVAFLSDRIFARFGAAYGLCVVPVEDTLPPSLCHCPVAVICPSRLPQTGWHK</sequence>
<dbReference type="Proteomes" id="UP000199340">
    <property type="component" value="Unassembled WGS sequence"/>
</dbReference>
<dbReference type="AlphaFoldDB" id="A0A1G8TMS8"/>
<reference evidence="1 2" key="1">
    <citation type="submission" date="2016-10" db="EMBL/GenBank/DDBJ databases">
        <authorList>
            <person name="de Groot N.N."/>
        </authorList>
    </citation>
    <scope>NUCLEOTIDE SEQUENCE [LARGE SCALE GENOMIC DNA]</scope>
    <source>
        <strain evidence="1 2">DSM 28010</strain>
    </source>
</reference>
<gene>
    <name evidence="1" type="ORF">SAMN05421850_1273</name>
</gene>
<protein>
    <recommendedName>
        <fullName evidence="3">LysR substrate binding domain-containing protein</fullName>
    </recommendedName>
</protein>
<evidence type="ECO:0000313" key="1">
    <source>
        <dbReference type="EMBL" id="SDJ42723.1"/>
    </source>
</evidence>
<keyword evidence="2" id="KW-1185">Reference proteome</keyword>
<evidence type="ECO:0008006" key="3">
    <source>
        <dbReference type="Google" id="ProtNLM"/>
    </source>
</evidence>
<dbReference type="EMBL" id="FNEB01000027">
    <property type="protein sequence ID" value="SDJ42723.1"/>
    <property type="molecule type" value="Genomic_DNA"/>
</dbReference>
<accession>A0A1G8TMS8</accession>
<evidence type="ECO:0000313" key="2">
    <source>
        <dbReference type="Proteomes" id="UP000199340"/>
    </source>
</evidence>
<name>A0A1G8TMS8_9RHOB</name>
<proteinExistence type="predicted"/>
<organism evidence="1 2">
    <name type="scientific">Lutimaribacter saemankumensis</name>
    <dbReference type="NCBI Taxonomy" id="490829"/>
    <lineage>
        <taxon>Bacteria</taxon>
        <taxon>Pseudomonadati</taxon>
        <taxon>Pseudomonadota</taxon>
        <taxon>Alphaproteobacteria</taxon>
        <taxon>Rhodobacterales</taxon>
        <taxon>Roseobacteraceae</taxon>
        <taxon>Lutimaribacter</taxon>
    </lineage>
</organism>